<dbReference type="SUPFAM" id="SSF50156">
    <property type="entry name" value="PDZ domain-like"/>
    <property type="match status" value="1"/>
</dbReference>
<dbReference type="Proteomes" id="UP000518752">
    <property type="component" value="Unassembled WGS sequence"/>
</dbReference>
<dbReference type="Gene3D" id="6.10.140.1710">
    <property type="match status" value="1"/>
</dbReference>
<organism evidence="5 6">
    <name type="scientific">Collybiopsis confluens</name>
    <dbReference type="NCBI Taxonomy" id="2823264"/>
    <lineage>
        <taxon>Eukaryota</taxon>
        <taxon>Fungi</taxon>
        <taxon>Dikarya</taxon>
        <taxon>Basidiomycota</taxon>
        <taxon>Agaricomycotina</taxon>
        <taxon>Agaricomycetes</taxon>
        <taxon>Agaricomycetidae</taxon>
        <taxon>Agaricales</taxon>
        <taxon>Marasmiineae</taxon>
        <taxon>Omphalotaceae</taxon>
        <taxon>Collybiopsis</taxon>
    </lineage>
</organism>
<sequence length="228" mass="24751">MPRHSSSNHSIHQTTSIQTMGFTIPSADSPADQARKLMEQKKNIEIEIEEHISVLKANQSTMQTPLVDNDGFPRADMDIYAVRGARVRIIELRNDLKDVTEAIGKALEAVYDRSQMQPASVESSTAKVGVSEEMKPFAKVDGVVPGSPAAGAGLRREDLIIKFGQLIHTSFSSNSLTPIAQIVGESENQSIGIKVLRDGQTVFLSLTPRKGWGGRGMLGCHIVPFSPS</sequence>
<dbReference type="GO" id="GO:0005634">
    <property type="term" value="C:nucleus"/>
    <property type="evidence" value="ECO:0007669"/>
    <property type="project" value="TreeGrafter"/>
</dbReference>
<proteinExistence type="predicted"/>
<feature type="region of interest" description="Disordered" evidence="3">
    <location>
        <begin position="1"/>
        <end position="32"/>
    </location>
</feature>
<dbReference type="InterPro" id="IPR040815">
    <property type="entry name" value="Nas2_N"/>
</dbReference>
<dbReference type="FunFam" id="2.30.42.10:FF:000107">
    <property type="entry name" value="26S proteasome non-ATPase regulatory subunit 9"/>
    <property type="match status" value="1"/>
</dbReference>
<protein>
    <recommendedName>
        <fullName evidence="2">Probable 26S proteasome regulatory subunit p27</fullName>
    </recommendedName>
</protein>
<comment type="caution">
    <text evidence="5">The sequence shown here is derived from an EMBL/GenBank/DDBJ whole genome shotgun (WGS) entry which is preliminary data.</text>
</comment>
<dbReference type="Pfam" id="PF18265">
    <property type="entry name" value="Nas2_N"/>
    <property type="match status" value="1"/>
</dbReference>
<dbReference type="AlphaFoldDB" id="A0A8H5HM02"/>
<keyword evidence="6" id="KW-1185">Reference proteome</keyword>
<evidence type="ECO:0000256" key="2">
    <source>
        <dbReference type="ARBA" id="ARBA00068021"/>
    </source>
</evidence>
<evidence type="ECO:0000313" key="6">
    <source>
        <dbReference type="Proteomes" id="UP000518752"/>
    </source>
</evidence>
<name>A0A8H5HM02_9AGAR</name>
<accession>A0A8H5HM02</accession>
<dbReference type="InterPro" id="IPR035269">
    <property type="entry name" value="PSMD9"/>
</dbReference>
<dbReference type="GO" id="GO:0070682">
    <property type="term" value="P:proteasome regulatory particle assembly"/>
    <property type="evidence" value="ECO:0007669"/>
    <property type="project" value="InterPro"/>
</dbReference>
<feature type="domain" description="Nas2 N-terminal" evidence="4">
    <location>
        <begin position="35"/>
        <end position="111"/>
    </location>
</feature>
<dbReference type="OrthoDB" id="72325at2759"/>
<dbReference type="PANTHER" id="PTHR12651:SF1">
    <property type="entry name" value="26S PROTEASOME NON-ATPASE REGULATORY SUBUNIT 9"/>
    <property type="match status" value="1"/>
</dbReference>
<dbReference type="Gene3D" id="2.30.42.10">
    <property type="match status" value="1"/>
</dbReference>
<dbReference type="GO" id="GO:0005737">
    <property type="term" value="C:cytoplasm"/>
    <property type="evidence" value="ECO:0007669"/>
    <property type="project" value="TreeGrafter"/>
</dbReference>
<dbReference type="PANTHER" id="PTHR12651">
    <property type="entry name" value="26S PROTEASOME NON-ATPASE REGULATORY SUBUNIT 9"/>
    <property type="match status" value="1"/>
</dbReference>
<reference evidence="5 6" key="1">
    <citation type="journal article" date="2020" name="ISME J.">
        <title>Uncovering the hidden diversity of litter-decomposition mechanisms in mushroom-forming fungi.</title>
        <authorList>
            <person name="Floudas D."/>
            <person name="Bentzer J."/>
            <person name="Ahren D."/>
            <person name="Johansson T."/>
            <person name="Persson P."/>
            <person name="Tunlid A."/>
        </authorList>
    </citation>
    <scope>NUCLEOTIDE SEQUENCE [LARGE SCALE GENOMIC DNA]</scope>
    <source>
        <strain evidence="5 6">CBS 406.79</strain>
    </source>
</reference>
<keyword evidence="1" id="KW-0143">Chaperone</keyword>
<evidence type="ECO:0000259" key="4">
    <source>
        <dbReference type="Pfam" id="PF18265"/>
    </source>
</evidence>
<dbReference type="EMBL" id="JAACJN010000038">
    <property type="protein sequence ID" value="KAF5385727.1"/>
    <property type="molecule type" value="Genomic_DNA"/>
</dbReference>
<feature type="compositionally biased region" description="Polar residues" evidence="3">
    <location>
        <begin position="1"/>
        <end position="21"/>
    </location>
</feature>
<evidence type="ECO:0000256" key="3">
    <source>
        <dbReference type="SAM" id="MobiDB-lite"/>
    </source>
</evidence>
<gene>
    <name evidence="5" type="ORF">D9757_005510</name>
</gene>
<evidence type="ECO:0000256" key="1">
    <source>
        <dbReference type="ARBA" id="ARBA00023186"/>
    </source>
</evidence>
<evidence type="ECO:0000313" key="5">
    <source>
        <dbReference type="EMBL" id="KAF5385727.1"/>
    </source>
</evidence>
<dbReference type="InterPro" id="IPR036034">
    <property type="entry name" value="PDZ_sf"/>
</dbReference>